<keyword evidence="3" id="KW-1185">Reference proteome</keyword>
<accession>A0A345SZQ3</accession>
<dbReference type="Proteomes" id="UP000249340">
    <property type="component" value="Chromosome"/>
</dbReference>
<dbReference type="Pfam" id="PF13302">
    <property type="entry name" value="Acetyltransf_3"/>
    <property type="match status" value="1"/>
</dbReference>
<feature type="domain" description="N-acetyltransferase" evidence="1">
    <location>
        <begin position="16"/>
        <end position="184"/>
    </location>
</feature>
<proteinExistence type="predicted"/>
<reference evidence="3" key="1">
    <citation type="submission" date="2018-07" db="EMBL/GenBank/DDBJ databases">
        <title>Streptacidiphilus bronchialis DSM 106435 chromosome.</title>
        <authorList>
            <person name="Batra D."/>
            <person name="Gulvik C.A."/>
        </authorList>
    </citation>
    <scope>NUCLEOTIDE SEQUENCE [LARGE SCALE GENOMIC DNA]</scope>
    <source>
        <strain evidence="3">DSM 106435</strain>
    </source>
</reference>
<dbReference type="GO" id="GO:0016747">
    <property type="term" value="F:acyltransferase activity, transferring groups other than amino-acyl groups"/>
    <property type="evidence" value="ECO:0007669"/>
    <property type="project" value="InterPro"/>
</dbReference>
<organism evidence="2 3">
    <name type="scientific">Peterkaempfera bronchialis</name>
    <dbReference type="NCBI Taxonomy" id="2126346"/>
    <lineage>
        <taxon>Bacteria</taxon>
        <taxon>Bacillati</taxon>
        <taxon>Actinomycetota</taxon>
        <taxon>Actinomycetes</taxon>
        <taxon>Kitasatosporales</taxon>
        <taxon>Streptomycetaceae</taxon>
        <taxon>Peterkaempfera</taxon>
    </lineage>
</organism>
<dbReference type="PANTHER" id="PTHR43610">
    <property type="entry name" value="BLL6696 PROTEIN"/>
    <property type="match status" value="1"/>
</dbReference>
<dbReference type="KEGG" id="stri:C7M71_019125"/>
<dbReference type="SUPFAM" id="SSF55729">
    <property type="entry name" value="Acyl-CoA N-acyltransferases (Nat)"/>
    <property type="match status" value="1"/>
</dbReference>
<gene>
    <name evidence="2" type="ORF">C7M71_019125</name>
</gene>
<sequence length="199" mass="22437">MASQPPAPVTLDGRHISLEPLTPAHAPDLHLAGGNDDEVWRWLPALTPRSEDEMRRLVEQRLAQQAAGEAAVFAVVPRGTFRPVGWIAYLDISATDERVDIGWDWVARPYRNTAVAVEAHLLLLYNAFETLRFGRVQWQIDHQDFAAQAVMARIGGLREGPLRRHTRRLDGTWRDTVVYSLLAPEWPAVKERVRAGLLP</sequence>
<evidence type="ECO:0000313" key="3">
    <source>
        <dbReference type="Proteomes" id="UP000249340"/>
    </source>
</evidence>
<evidence type="ECO:0000259" key="1">
    <source>
        <dbReference type="PROSITE" id="PS51186"/>
    </source>
</evidence>
<dbReference type="AlphaFoldDB" id="A0A345SZQ3"/>
<keyword evidence="2" id="KW-0808">Transferase</keyword>
<dbReference type="InterPro" id="IPR000182">
    <property type="entry name" value="GNAT_dom"/>
</dbReference>
<dbReference type="PANTHER" id="PTHR43610:SF1">
    <property type="entry name" value="N-ACETYLTRANSFERASE DOMAIN-CONTAINING PROTEIN"/>
    <property type="match status" value="1"/>
</dbReference>
<dbReference type="EMBL" id="CP031264">
    <property type="protein sequence ID" value="AXI79208.1"/>
    <property type="molecule type" value="Genomic_DNA"/>
</dbReference>
<name>A0A345SZQ3_9ACTN</name>
<dbReference type="OrthoDB" id="9795199at2"/>
<dbReference type="Gene3D" id="3.40.630.30">
    <property type="match status" value="1"/>
</dbReference>
<evidence type="ECO:0000313" key="2">
    <source>
        <dbReference type="EMBL" id="AXI79208.1"/>
    </source>
</evidence>
<protein>
    <submittedName>
        <fullName evidence="2">N-acetyltransferase</fullName>
    </submittedName>
</protein>
<dbReference type="RefSeq" id="WP_111490509.1">
    <property type="nucleotide sequence ID" value="NZ_CP031264.1"/>
</dbReference>
<dbReference type="PROSITE" id="PS51186">
    <property type="entry name" value="GNAT"/>
    <property type="match status" value="1"/>
</dbReference>
<dbReference type="InterPro" id="IPR016181">
    <property type="entry name" value="Acyl_CoA_acyltransferase"/>
</dbReference>